<reference evidence="2" key="1">
    <citation type="submission" date="2016-02" db="EMBL/GenBank/DDBJ databases">
        <authorList>
            <person name="Rodrigo-Torres Lidia"/>
            <person name="Arahal R.David."/>
        </authorList>
    </citation>
    <scope>NUCLEOTIDE SEQUENCE [LARGE SCALE GENOMIC DNA]</scope>
    <source>
        <strain evidence="2">CECT 9029</strain>
    </source>
</reference>
<name>A0A128F8H6_9GAMM</name>
<accession>A0A128F8H6</accession>
<dbReference type="EMBL" id="FIZX01000002">
    <property type="protein sequence ID" value="CZF82790.1"/>
    <property type="molecule type" value="Genomic_DNA"/>
</dbReference>
<keyword evidence="2" id="KW-1185">Reference proteome</keyword>
<dbReference type="AlphaFoldDB" id="A0A128F8H6"/>
<organism evidence="1 2">
    <name type="scientific">Grimontia celer</name>
    <dbReference type="NCBI Taxonomy" id="1796497"/>
    <lineage>
        <taxon>Bacteria</taxon>
        <taxon>Pseudomonadati</taxon>
        <taxon>Pseudomonadota</taxon>
        <taxon>Gammaproteobacteria</taxon>
        <taxon>Vibrionales</taxon>
        <taxon>Vibrionaceae</taxon>
        <taxon>Grimontia</taxon>
    </lineage>
</organism>
<dbReference type="Proteomes" id="UP000071641">
    <property type="component" value="Unassembled WGS sequence"/>
</dbReference>
<evidence type="ECO:0000313" key="2">
    <source>
        <dbReference type="Proteomes" id="UP000071641"/>
    </source>
</evidence>
<gene>
    <name evidence="1" type="ORF">GCE9029_03442</name>
</gene>
<protein>
    <submittedName>
        <fullName evidence="1">Uncharacterized protein</fullName>
    </submittedName>
</protein>
<sequence>MNITDFCKVILKAPLKSVYDWSCETENAFFYLGWKGAADFKTGIVDVCSSDEQAIEKGASKQLLGKIERERNNLRDAVSAGKSIYYVLRVKQNPESDKNWGIVAKSKPMSNNTLILELADIKEHENGRITATRIDQQEARRFRLNPK</sequence>
<proteinExistence type="predicted"/>
<evidence type="ECO:0000313" key="1">
    <source>
        <dbReference type="EMBL" id="CZF82790.1"/>
    </source>
</evidence>